<protein>
    <submittedName>
        <fullName evidence="1">Uncharacterized protein</fullName>
    </submittedName>
</protein>
<evidence type="ECO:0000313" key="1">
    <source>
        <dbReference type="EMBL" id="ETV93231.1"/>
    </source>
</evidence>
<dbReference type="GeneID" id="20089725"/>
<proteinExistence type="predicted"/>
<dbReference type="VEuPathDB" id="FungiDB:H310_12675"/>
<name>A0A024TI11_9STRA</name>
<sequence>MKELRLNAALTDANSRISNLAHTMDTMLEKLSMAYMIESEPKHVVGYLMDALAPPDFMATVLEEMGYFDNKTLRSDVSGFIASSTVAAMSPSLLLSSAGVFPFPAELPGVPLDADFASPSDGADLTDDVTSLPSLSLVSAPFAVDSLLAARVAEAEAYGLAGPDLERLRALILRYSDVFRLSIGGDPL</sequence>
<dbReference type="OrthoDB" id="127796at2759"/>
<reference evidence="1" key="1">
    <citation type="submission" date="2013-12" db="EMBL/GenBank/DDBJ databases">
        <title>The Genome Sequence of Aphanomyces invadans NJM9701.</title>
        <authorList>
            <consortium name="The Broad Institute Genomics Platform"/>
            <person name="Russ C."/>
            <person name="Tyler B."/>
            <person name="van West P."/>
            <person name="Dieguez-Uribeondo J."/>
            <person name="Young S.K."/>
            <person name="Zeng Q."/>
            <person name="Gargeya S."/>
            <person name="Fitzgerald M."/>
            <person name="Abouelleil A."/>
            <person name="Alvarado L."/>
            <person name="Chapman S.B."/>
            <person name="Gainer-Dewar J."/>
            <person name="Goldberg J."/>
            <person name="Griggs A."/>
            <person name="Gujja S."/>
            <person name="Hansen M."/>
            <person name="Howarth C."/>
            <person name="Imamovic A."/>
            <person name="Ireland A."/>
            <person name="Larimer J."/>
            <person name="McCowan C."/>
            <person name="Murphy C."/>
            <person name="Pearson M."/>
            <person name="Poon T.W."/>
            <person name="Priest M."/>
            <person name="Roberts A."/>
            <person name="Saif S."/>
            <person name="Shea T."/>
            <person name="Sykes S."/>
            <person name="Wortman J."/>
            <person name="Nusbaum C."/>
            <person name="Birren B."/>
        </authorList>
    </citation>
    <scope>NUCLEOTIDE SEQUENCE [LARGE SCALE GENOMIC DNA]</scope>
    <source>
        <strain evidence="1">NJM9701</strain>
    </source>
</reference>
<organism evidence="1">
    <name type="scientific">Aphanomyces invadans</name>
    <dbReference type="NCBI Taxonomy" id="157072"/>
    <lineage>
        <taxon>Eukaryota</taxon>
        <taxon>Sar</taxon>
        <taxon>Stramenopiles</taxon>
        <taxon>Oomycota</taxon>
        <taxon>Saprolegniomycetes</taxon>
        <taxon>Saprolegniales</taxon>
        <taxon>Verrucalvaceae</taxon>
        <taxon>Aphanomyces</taxon>
    </lineage>
</organism>
<dbReference type="EMBL" id="KI913993">
    <property type="protein sequence ID" value="ETV93231.1"/>
    <property type="molecule type" value="Genomic_DNA"/>
</dbReference>
<gene>
    <name evidence="1" type="ORF">H310_12675</name>
</gene>
<dbReference type="AlphaFoldDB" id="A0A024TI11"/>
<dbReference type="RefSeq" id="XP_008878066.1">
    <property type="nucleotide sequence ID" value="XM_008879844.1"/>
</dbReference>
<accession>A0A024TI11</accession>